<organism evidence="1">
    <name type="scientific">Tanacetum cinerariifolium</name>
    <name type="common">Dalmatian daisy</name>
    <name type="synonym">Chrysanthemum cinerariifolium</name>
    <dbReference type="NCBI Taxonomy" id="118510"/>
    <lineage>
        <taxon>Eukaryota</taxon>
        <taxon>Viridiplantae</taxon>
        <taxon>Streptophyta</taxon>
        <taxon>Embryophyta</taxon>
        <taxon>Tracheophyta</taxon>
        <taxon>Spermatophyta</taxon>
        <taxon>Magnoliopsida</taxon>
        <taxon>eudicotyledons</taxon>
        <taxon>Gunneridae</taxon>
        <taxon>Pentapetalae</taxon>
        <taxon>asterids</taxon>
        <taxon>campanulids</taxon>
        <taxon>Asterales</taxon>
        <taxon>Asteraceae</taxon>
        <taxon>Asteroideae</taxon>
        <taxon>Anthemideae</taxon>
        <taxon>Anthemidinae</taxon>
        <taxon>Tanacetum</taxon>
    </lineage>
</organism>
<gene>
    <name evidence="1" type="ORF">Tci_041066</name>
</gene>
<protein>
    <submittedName>
        <fullName evidence="1">Uncharacterized protein</fullName>
    </submittedName>
</protein>
<dbReference type="EMBL" id="BKCJ010005870">
    <property type="protein sequence ID" value="GEU69088.1"/>
    <property type="molecule type" value="Genomic_DNA"/>
</dbReference>
<evidence type="ECO:0000313" key="1">
    <source>
        <dbReference type="EMBL" id="GEU69088.1"/>
    </source>
</evidence>
<sequence>MPNLNQFSTSKEGKLTFDDVKALMEKMQRLAFLKKEKEKTKKKLKKLTPTKIQAQAQKLTKFEAKREKFLKDLWSVPLYGTLSFDQLWGSGQMEFIFSLEGQVKVLIVEENSSLRFNNDQSSGPYNPLRRNQVPVHSIYEAEEMFKKIEMAIEARNDEYADGLSRVRGGNTLMILLPFKEEQAELSISD</sequence>
<dbReference type="AlphaFoldDB" id="A0A6L2M526"/>
<proteinExistence type="predicted"/>
<name>A0A6L2M526_TANCI</name>
<reference evidence="1" key="1">
    <citation type="journal article" date="2019" name="Sci. Rep.">
        <title>Draft genome of Tanacetum cinerariifolium, the natural source of mosquito coil.</title>
        <authorList>
            <person name="Yamashiro T."/>
            <person name="Shiraishi A."/>
            <person name="Satake H."/>
            <person name="Nakayama K."/>
        </authorList>
    </citation>
    <scope>NUCLEOTIDE SEQUENCE</scope>
</reference>
<comment type="caution">
    <text evidence="1">The sequence shown here is derived from an EMBL/GenBank/DDBJ whole genome shotgun (WGS) entry which is preliminary data.</text>
</comment>
<accession>A0A6L2M526</accession>